<feature type="region of interest" description="Disordered" evidence="1">
    <location>
        <begin position="81"/>
        <end position="126"/>
    </location>
</feature>
<gene>
    <name evidence="2" type="ORF">CONLIGDRAFT_685880</name>
</gene>
<feature type="compositionally biased region" description="Acidic residues" evidence="1">
    <location>
        <begin position="116"/>
        <end position="126"/>
    </location>
</feature>
<proteinExistence type="predicted"/>
<dbReference type="InParanoid" id="A0A1J7I9Y2"/>
<protein>
    <submittedName>
        <fullName evidence="2">Uncharacterized protein</fullName>
    </submittedName>
</protein>
<reference evidence="2 3" key="1">
    <citation type="submission" date="2016-10" db="EMBL/GenBank/DDBJ databases">
        <title>Draft genome sequence of Coniochaeta ligniaria NRRL30616, a lignocellulolytic fungus for bioabatement of inhibitors in plant biomass hydrolysates.</title>
        <authorList>
            <consortium name="DOE Joint Genome Institute"/>
            <person name="Jimenez D.J."/>
            <person name="Hector R.E."/>
            <person name="Riley R."/>
            <person name="Sun H."/>
            <person name="Grigoriev I.V."/>
            <person name="Van Elsas J.D."/>
            <person name="Nichols N.N."/>
        </authorList>
    </citation>
    <scope>NUCLEOTIDE SEQUENCE [LARGE SCALE GENOMIC DNA]</scope>
    <source>
        <strain evidence="2 3">NRRL 30616</strain>
    </source>
</reference>
<dbReference type="EMBL" id="KV875104">
    <property type="protein sequence ID" value="OIW24262.1"/>
    <property type="molecule type" value="Genomic_DNA"/>
</dbReference>
<evidence type="ECO:0000313" key="3">
    <source>
        <dbReference type="Proteomes" id="UP000182658"/>
    </source>
</evidence>
<keyword evidence="3" id="KW-1185">Reference proteome</keyword>
<organism evidence="2 3">
    <name type="scientific">Coniochaeta ligniaria NRRL 30616</name>
    <dbReference type="NCBI Taxonomy" id="1408157"/>
    <lineage>
        <taxon>Eukaryota</taxon>
        <taxon>Fungi</taxon>
        <taxon>Dikarya</taxon>
        <taxon>Ascomycota</taxon>
        <taxon>Pezizomycotina</taxon>
        <taxon>Sordariomycetes</taxon>
        <taxon>Sordariomycetidae</taxon>
        <taxon>Coniochaetales</taxon>
        <taxon>Coniochaetaceae</taxon>
        <taxon>Coniochaeta</taxon>
    </lineage>
</organism>
<dbReference type="Proteomes" id="UP000182658">
    <property type="component" value="Unassembled WGS sequence"/>
</dbReference>
<evidence type="ECO:0000256" key="1">
    <source>
        <dbReference type="SAM" id="MobiDB-lite"/>
    </source>
</evidence>
<accession>A0A1J7I9Y2</accession>
<evidence type="ECO:0000313" key="2">
    <source>
        <dbReference type="EMBL" id="OIW24262.1"/>
    </source>
</evidence>
<name>A0A1J7I9Y2_9PEZI</name>
<dbReference type="AlphaFoldDB" id="A0A1J7I9Y2"/>
<sequence length="126" mass="14477">MRRLGQFNPDFLDPQDLGVISDENMLGFTDVMAFQEAVLIWWKSDVTALDADDCEMKHCQSSLILLPAIQARRCYCYQQVPTSQPPLQGPRRLRRQPRPQSIEHFWSEQAAQDGPPDPEELVSSEF</sequence>